<keyword evidence="1" id="KW-1133">Transmembrane helix</keyword>
<dbReference type="Gene3D" id="3.90.550.20">
    <property type="match status" value="1"/>
</dbReference>
<sequence length="242" mass="28368">MNFSKGFLGLSLATLFVILCGISYLAKLSKFGHHHVYVHPRIGKSKSLLETFPTTLFVSNQSDSIHFEKFDNESGANHLIVPNIVHYVRLNKRSWSFVEYICLLSAYVNQRPDFIFIHTNVLEGFKGKYWRWMQEDPDLKSRLVVVPVRLPAEIFGQKLKPVWRVHHGSDLIRIRTLMKYGGIFLDNDVYVVHNLDKYRQFEMTLGWPRNESLGTMVLCANKNARFLPLWLDNYRDYKADQW</sequence>
<keyword evidence="1" id="KW-0812">Transmembrane</keyword>
<dbReference type="InterPro" id="IPR029044">
    <property type="entry name" value="Nucleotide-diphossugar_trans"/>
</dbReference>
<feature type="transmembrane region" description="Helical" evidence="1">
    <location>
        <begin position="6"/>
        <end position="26"/>
    </location>
</feature>
<accession>E9G2E8</accession>
<name>E9G2E8_DAPPU</name>
<organism evidence="2 3">
    <name type="scientific">Daphnia pulex</name>
    <name type="common">Water flea</name>
    <dbReference type="NCBI Taxonomy" id="6669"/>
    <lineage>
        <taxon>Eukaryota</taxon>
        <taxon>Metazoa</taxon>
        <taxon>Ecdysozoa</taxon>
        <taxon>Arthropoda</taxon>
        <taxon>Crustacea</taxon>
        <taxon>Branchiopoda</taxon>
        <taxon>Diplostraca</taxon>
        <taxon>Cladocera</taxon>
        <taxon>Anomopoda</taxon>
        <taxon>Daphniidae</taxon>
        <taxon>Daphnia</taxon>
    </lineage>
</organism>
<dbReference type="InterPro" id="IPR007577">
    <property type="entry name" value="GlycoTrfase_DXD_sugar-bd_CS"/>
</dbReference>
<gene>
    <name evidence="2" type="ORF">DAPPUDRAFT_236977</name>
</gene>
<dbReference type="PANTHER" id="PTHR46830:SF1">
    <property type="entry name" value="ALPHA-1,4-N-ACETYLGLUCOSAMINYLTRANSFERASE"/>
    <property type="match status" value="1"/>
</dbReference>
<evidence type="ECO:0008006" key="4">
    <source>
        <dbReference type="Google" id="ProtNLM"/>
    </source>
</evidence>
<protein>
    <recommendedName>
        <fullName evidence="4">Alpha-1,4-N-acetylglucosaminyltransferase</fullName>
    </recommendedName>
</protein>
<evidence type="ECO:0000313" key="2">
    <source>
        <dbReference type="EMBL" id="EFX86321.1"/>
    </source>
</evidence>
<dbReference type="SUPFAM" id="SSF53448">
    <property type="entry name" value="Nucleotide-diphospho-sugar transferases"/>
    <property type="match status" value="1"/>
</dbReference>
<keyword evidence="3" id="KW-1185">Reference proteome</keyword>
<dbReference type="AlphaFoldDB" id="E9G2E8"/>
<dbReference type="PANTHER" id="PTHR46830">
    <property type="entry name" value="TRANSFERASE, PUTATIVE-RELATED"/>
    <property type="match status" value="1"/>
</dbReference>
<dbReference type="EMBL" id="GL732530">
    <property type="protein sequence ID" value="EFX86321.1"/>
    <property type="molecule type" value="Genomic_DNA"/>
</dbReference>
<dbReference type="InParanoid" id="E9G2E8"/>
<dbReference type="HOGENOM" id="CLU_050117_0_0_1"/>
<dbReference type="OMA" id="YVHPRIG"/>
<proteinExistence type="predicted"/>
<dbReference type="OrthoDB" id="409543at2759"/>
<dbReference type="KEGG" id="dpx:DAPPUDRAFT_236977"/>
<dbReference type="eggNOG" id="ENOG502S17S">
    <property type="taxonomic scope" value="Eukaryota"/>
</dbReference>
<dbReference type="Proteomes" id="UP000000305">
    <property type="component" value="Unassembled WGS sequence"/>
</dbReference>
<reference evidence="2 3" key="1">
    <citation type="journal article" date="2011" name="Science">
        <title>The ecoresponsive genome of Daphnia pulex.</title>
        <authorList>
            <person name="Colbourne J.K."/>
            <person name="Pfrender M.E."/>
            <person name="Gilbert D."/>
            <person name="Thomas W.K."/>
            <person name="Tucker A."/>
            <person name="Oakley T.H."/>
            <person name="Tokishita S."/>
            <person name="Aerts A."/>
            <person name="Arnold G.J."/>
            <person name="Basu M.K."/>
            <person name="Bauer D.J."/>
            <person name="Caceres C.E."/>
            <person name="Carmel L."/>
            <person name="Casola C."/>
            <person name="Choi J.H."/>
            <person name="Detter J.C."/>
            <person name="Dong Q."/>
            <person name="Dusheyko S."/>
            <person name="Eads B.D."/>
            <person name="Frohlich T."/>
            <person name="Geiler-Samerotte K.A."/>
            <person name="Gerlach D."/>
            <person name="Hatcher P."/>
            <person name="Jogdeo S."/>
            <person name="Krijgsveld J."/>
            <person name="Kriventseva E.V."/>
            <person name="Kultz D."/>
            <person name="Laforsch C."/>
            <person name="Lindquist E."/>
            <person name="Lopez J."/>
            <person name="Manak J.R."/>
            <person name="Muller J."/>
            <person name="Pangilinan J."/>
            <person name="Patwardhan R.P."/>
            <person name="Pitluck S."/>
            <person name="Pritham E.J."/>
            <person name="Rechtsteiner A."/>
            <person name="Rho M."/>
            <person name="Rogozin I.B."/>
            <person name="Sakarya O."/>
            <person name="Salamov A."/>
            <person name="Schaack S."/>
            <person name="Shapiro H."/>
            <person name="Shiga Y."/>
            <person name="Skalitzky C."/>
            <person name="Smith Z."/>
            <person name="Souvorov A."/>
            <person name="Sung W."/>
            <person name="Tang Z."/>
            <person name="Tsuchiya D."/>
            <person name="Tu H."/>
            <person name="Vos H."/>
            <person name="Wang M."/>
            <person name="Wolf Y.I."/>
            <person name="Yamagata H."/>
            <person name="Yamada T."/>
            <person name="Ye Y."/>
            <person name="Shaw J.R."/>
            <person name="Andrews J."/>
            <person name="Crease T.J."/>
            <person name="Tang H."/>
            <person name="Lucas S.M."/>
            <person name="Robertson H.M."/>
            <person name="Bork P."/>
            <person name="Koonin E.V."/>
            <person name="Zdobnov E.M."/>
            <person name="Grigoriev I.V."/>
            <person name="Lynch M."/>
            <person name="Boore J.L."/>
        </authorList>
    </citation>
    <scope>NUCLEOTIDE SEQUENCE [LARGE SCALE GENOMIC DNA]</scope>
</reference>
<keyword evidence="1" id="KW-0472">Membrane</keyword>
<dbReference type="PhylomeDB" id="E9G2E8"/>
<dbReference type="Pfam" id="PF04488">
    <property type="entry name" value="Gly_transf_sug"/>
    <property type="match status" value="1"/>
</dbReference>
<evidence type="ECO:0000256" key="1">
    <source>
        <dbReference type="SAM" id="Phobius"/>
    </source>
</evidence>
<evidence type="ECO:0000313" key="3">
    <source>
        <dbReference type="Proteomes" id="UP000000305"/>
    </source>
</evidence>